<name>A0A1L8QVN9_9ENTE</name>
<accession>A0A1L8QVN9</accession>
<reference evidence="2 3" key="1">
    <citation type="submission" date="2014-12" db="EMBL/GenBank/DDBJ databases">
        <title>Draft genome sequences of 29 type strains of Enterococci.</title>
        <authorList>
            <person name="Zhong Z."/>
            <person name="Sun Z."/>
            <person name="Liu W."/>
            <person name="Zhang W."/>
            <person name="Zhang H."/>
        </authorList>
    </citation>
    <scope>NUCLEOTIDE SEQUENCE [LARGE SCALE GENOMIC DNA]</scope>
    <source>
        <strain evidence="2 3">DSM 17690</strain>
    </source>
</reference>
<keyword evidence="1" id="KW-0472">Membrane</keyword>
<sequence length="175" mass="20541">MVEMAMFVIGMSGVLTGALLVILGFYIQMNYLERKEKKQRLLEHKVKEIETLLALNKKVIEILEKRMVMMDEYVSFDAFDDCYITVDDYIYLQSFAAHNSFYLPNYFLDEFFKQISTRKVVLSPTETVSLGGYTFKGGRVLMEQLSDKMTEMIYERKNQLTRLTNEPLLLFKYKG</sequence>
<evidence type="ECO:0000313" key="3">
    <source>
        <dbReference type="Proteomes" id="UP000182149"/>
    </source>
</evidence>
<keyword evidence="1" id="KW-0812">Transmembrane</keyword>
<gene>
    <name evidence="2" type="ORF">RU93_GL001563</name>
</gene>
<proteinExistence type="predicted"/>
<dbReference type="Proteomes" id="UP000182149">
    <property type="component" value="Unassembled WGS sequence"/>
</dbReference>
<evidence type="ECO:0000313" key="2">
    <source>
        <dbReference type="EMBL" id="OJG11568.1"/>
    </source>
</evidence>
<feature type="transmembrane region" description="Helical" evidence="1">
    <location>
        <begin position="6"/>
        <end position="27"/>
    </location>
</feature>
<dbReference type="STRING" id="328396.RU93_GL001563"/>
<dbReference type="EMBL" id="JXKD01000003">
    <property type="protein sequence ID" value="OJG11568.1"/>
    <property type="molecule type" value="Genomic_DNA"/>
</dbReference>
<organism evidence="2 3">
    <name type="scientific">Enterococcus aquimarinus</name>
    <dbReference type="NCBI Taxonomy" id="328396"/>
    <lineage>
        <taxon>Bacteria</taxon>
        <taxon>Bacillati</taxon>
        <taxon>Bacillota</taxon>
        <taxon>Bacilli</taxon>
        <taxon>Lactobacillales</taxon>
        <taxon>Enterococcaceae</taxon>
        <taxon>Enterococcus</taxon>
    </lineage>
</organism>
<dbReference type="AlphaFoldDB" id="A0A1L8QVN9"/>
<keyword evidence="1" id="KW-1133">Transmembrane helix</keyword>
<comment type="caution">
    <text evidence="2">The sequence shown here is derived from an EMBL/GenBank/DDBJ whole genome shotgun (WGS) entry which is preliminary data.</text>
</comment>
<keyword evidence="3" id="KW-1185">Reference proteome</keyword>
<protein>
    <submittedName>
        <fullName evidence="2">Uncharacterized protein</fullName>
    </submittedName>
</protein>
<evidence type="ECO:0000256" key="1">
    <source>
        <dbReference type="SAM" id="Phobius"/>
    </source>
</evidence>